<organism evidence="5 6">
    <name type="scientific">Canariomyces notabilis</name>
    <dbReference type="NCBI Taxonomy" id="2074819"/>
    <lineage>
        <taxon>Eukaryota</taxon>
        <taxon>Fungi</taxon>
        <taxon>Dikarya</taxon>
        <taxon>Ascomycota</taxon>
        <taxon>Pezizomycotina</taxon>
        <taxon>Sordariomycetes</taxon>
        <taxon>Sordariomycetidae</taxon>
        <taxon>Sordariales</taxon>
        <taxon>Chaetomiaceae</taxon>
        <taxon>Canariomyces</taxon>
    </lineage>
</organism>
<comment type="caution">
    <text evidence="5">The sequence shown here is derived from an EMBL/GenBank/DDBJ whole genome shotgun (WGS) entry which is preliminary data.</text>
</comment>
<dbReference type="PRINTS" id="PR00420">
    <property type="entry name" value="RNGMNOXGNASE"/>
</dbReference>
<evidence type="ECO:0000313" key="5">
    <source>
        <dbReference type="EMBL" id="KAK4114593.1"/>
    </source>
</evidence>
<dbReference type="Gene3D" id="3.30.9.10">
    <property type="entry name" value="D-Amino Acid Oxidase, subunit A, domain 2"/>
    <property type="match status" value="1"/>
</dbReference>
<gene>
    <name evidence="5" type="ORF">N656DRAFT_776755</name>
</gene>
<dbReference type="GO" id="GO:0071949">
    <property type="term" value="F:FAD binding"/>
    <property type="evidence" value="ECO:0007669"/>
    <property type="project" value="InterPro"/>
</dbReference>
<feature type="domain" description="FAD-binding" evidence="4">
    <location>
        <begin position="7"/>
        <end position="375"/>
    </location>
</feature>
<dbReference type="AlphaFoldDB" id="A0AAN6YV24"/>
<dbReference type="InterPro" id="IPR002938">
    <property type="entry name" value="FAD-bd"/>
</dbReference>
<dbReference type="GeneID" id="89938825"/>
<dbReference type="Gene3D" id="3.40.30.120">
    <property type="match status" value="1"/>
</dbReference>
<keyword evidence="2" id="KW-0274">FAD</keyword>
<dbReference type="Pfam" id="PF01494">
    <property type="entry name" value="FAD_binding_3"/>
    <property type="match status" value="1"/>
</dbReference>
<dbReference type="InterPro" id="IPR036188">
    <property type="entry name" value="FAD/NAD-bd_sf"/>
</dbReference>
<reference evidence="5" key="2">
    <citation type="submission" date="2023-05" db="EMBL/GenBank/DDBJ databases">
        <authorList>
            <consortium name="Lawrence Berkeley National Laboratory"/>
            <person name="Steindorff A."/>
            <person name="Hensen N."/>
            <person name="Bonometti L."/>
            <person name="Westerberg I."/>
            <person name="Brannstrom I.O."/>
            <person name="Guillou S."/>
            <person name="Cros-Aarteil S."/>
            <person name="Calhoun S."/>
            <person name="Haridas S."/>
            <person name="Kuo A."/>
            <person name="Mondo S."/>
            <person name="Pangilinan J."/>
            <person name="Riley R."/>
            <person name="Labutti K."/>
            <person name="Andreopoulos B."/>
            <person name="Lipzen A."/>
            <person name="Chen C."/>
            <person name="Yanf M."/>
            <person name="Daum C."/>
            <person name="Ng V."/>
            <person name="Clum A."/>
            <person name="Ohm R."/>
            <person name="Martin F."/>
            <person name="Silar P."/>
            <person name="Natvig D."/>
            <person name="Lalanne C."/>
            <person name="Gautier V."/>
            <person name="Ament-Velasquez S.L."/>
            <person name="Kruys A."/>
            <person name="Hutchinson M.I."/>
            <person name="Powell A.J."/>
            <person name="Barry K."/>
            <person name="Miller A.N."/>
            <person name="Grigoriev I.V."/>
            <person name="Debuchy R."/>
            <person name="Gladieux P."/>
            <person name="Thoren M.H."/>
            <person name="Johannesson H."/>
        </authorList>
    </citation>
    <scope>NUCLEOTIDE SEQUENCE</scope>
    <source>
        <strain evidence="5">CBS 508.74</strain>
    </source>
</reference>
<dbReference type="PANTHER" id="PTHR43004:SF8">
    <property type="entry name" value="FAD-BINDING DOMAIN-CONTAINING PROTEIN-RELATED"/>
    <property type="match status" value="1"/>
</dbReference>
<dbReference type="PROSITE" id="PS51257">
    <property type="entry name" value="PROKAR_LIPOPROTEIN"/>
    <property type="match status" value="1"/>
</dbReference>
<evidence type="ECO:0000259" key="4">
    <source>
        <dbReference type="Pfam" id="PF01494"/>
    </source>
</evidence>
<dbReference type="InterPro" id="IPR050641">
    <property type="entry name" value="RIFMO-like"/>
</dbReference>
<evidence type="ECO:0000313" key="6">
    <source>
        <dbReference type="Proteomes" id="UP001302812"/>
    </source>
</evidence>
<keyword evidence="1" id="KW-0285">Flavoprotein</keyword>
<evidence type="ECO:0000256" key="2">
    <source>
        <dbReference type="ARBA" id="ARBA00022827"/>
    </source>
</evidence>
<dbReference type="PANTHER" id="PTHR43004">
    <property type="entry name" value="TRK SYSTEM POTASSIUM UPTAKE PROTEIN"/>
    <property type="match status" value="1"/>
</dbReference>
<evidence type="ECO:0000256" key="1">
    <source>
        <dbReference type="ARBA" id="ARBA00022630"/>
    </source>
</evidence>
<keyword evidence="3" id="KW-0560">Oxidoreductase</keyword>
<dbReference type="EMBL" id="MU853336">
    <property type="protein sequence ID" value="KAK4114593.1"/>
    <property type="molecule type" value="Genomic_DNA"/>
</dbReference>
<dbReference type="Pfam" id="PF21274">
    <property type="entry name" value="Rng_hyd_C"/>
    <property type="match status" value="1"/>
</dbReference>
<accession>A0AAN6YV24</accession>
<sequence>MADDVVKTDFLIVGAGPAGAALACFLASYGRKGIMISAAPGCAETPRAHITNMAALECLRDIDLERQCIETAASGDNMTHTRWCHSMAGEEYARVYSWGNDPKRKGDYDAASPCNHVDLPQTELEPILTRRAVHKGWTLRFNTTFLAFTRPSPDVIISDVRDDLCNKTYRIQSRFLFGCDGARSQVIRQLGIPLIKKPGQGLALNVLVKADMSHLVTNRTGNLHWVFQPDRGHPAWGWACLVRMVRPWDEWMFIFLPPPGADVKADDMIASKEEYLARAKEIIGDDSVDVEILDASKWWINETVAEYYSDGNVFCLGDAVHRHPPFNGLGSNTCIQDAFNLAWKIAYVMSGRAGPKILDTYSIERQPVGVEIITRANQGLRDHLPWMAAIGMTEPDLEKRKAILAEFEDKGQVGRRRRREFHQGIENTGPEFHGLGVEMNQQYRSNAVYLADEPEAPQLPEDAVRQHLITTYPGMRLPHAWLNSRVPGKPVSTIDLAGHGSFCLLTGPGGQAWKEAADQVAQELGVPIKSFSIGWKEDFEDVYFDWAKRREVEEDGCVLARPDRFVAWRSNSMVENPRAKLATVMRSILCIDKA</sequence>
<name>A0AAN6YV24_9PEZI</name>
<evidence type="ECO:0000256" key="3">
    <source>
        <dbReference type="ARBA" id="ARBA00023002"/>
    </source>
</evidence>
<protein>
    <recommendedName>
        <fullName evidence="4">FAD-binding domain-containing protein</fullName>
    </recommendedName>
</protein>
<dbReference type="Proteomes" id="UP001302812">
    <property type="component" value="Unassembled WGS sequence"/>
</dbReference>
<dbReference type="SUPFAM" id="SSF51905">
    <property type="entry name" value="FAD/NAD(P)-binding domain"/>
    <property type="match status" value="1"/>
</dbReference>
<dbReference type="Gene3D" id="3.50.50.60">
    <property type="entry name" value="FAD/NAD(P)-binding domain"/>
    <property type="match status" value="1"/>
</dbReference>
<keyword evidence="6" id="KW-1185">Reference proteome</keyword>
<dbReference type="GO" id="GO:0016709">
    <property type="term" value="F:oxidoreductase activity, acting on paired donors, with incorporation or reduction of molecular oxygen, NAD(P)H as one donor, and incorporation of one atom of oxygen"/>
    <property type="evidence" value="ECO:0007669"/>
    <property type="project" value="UniProtKB-ARBA"/>
</dbReference>
<reference evidence="5" key="1">
    <citation type="journal article" date="2023" name="Mol. Phylogenet. Evol.">
        <title>Genome-scale phylogeny and comparative genomics of the fungal order Sordariales.</title>
        <authorList>
            <person name="Hensen N."/>
            <person name="Bonometti L."/>
            <person name="Westerberg I."/>
            <person name="Brannstrom I.O."/>
            <person name="Guillou S."/>
            <person name="Cros-Aarteil S."/>
            <person name="Calhoun S."/>
            <person name="Haridas S."/>
            <person name="Kuo A."/>
            <person name="Mondo S."/>
            <person name="Pangilinan J."/>
            <person name="Riley R."/>
            <person name="LaButti K."/>
            <person name="Andreopoulos B."/>
            <person name="Lipzen A."/>
            <person name="Chen C."/>
            <person name="Yan M."/>
            <person name="Daum C."/>
            <person name="Ng V."/>
            <person name="Clum A."/>
            <person name="Steindorff A."/>
            <person name="Ohm R.A."/>
            <person name="Martin F."/>
            <person name="Silar P."/>
            <person name="Natvig D.O."/>
            <person name="Lalanne C."/>
            <person name="Gautier V."/>
            <person name="Ament-Velasquez S.L."/>
            <person name="Kruys A."/>
            <person name="Hutchinson M.I."/>
            <person name="Powell A.J."/>
            <person name="Barry K."/>
            <person name="Miller A.N."/>
            <person name="Grigoriev I.V."/>
            <person name="Debuchy R."/>
            <person name="Gladieux P."/>
            <person name="Hiltunen Thoren M."/>
            <person name="Johannesson H."/>
        </authorList>
    </citation>
    <scope>NUCLEOTIDE SEQUENCE</scope>
    <source>
        <strain evidence="5">CBS 508.74</strain>
    </source>
</reference>
<dbReference type="RefSeq" id="XP_064672163.1">
    <property type="nucleotide sequence ID" value="XM_064814700.1"/>
</dbReference>
<proteinExistence type="predicted"/>